<organism evidence="1 2">
    <name type="scientific">Photobacterium profundum 3TCK</name>
    <dbReference type="NCBI Taxonomy" id="314280"/>
    <lineage>
        <taxon>Bacteria</taxon>
        <taxon>Pseudomonadati</taxon>
        <taxon>Pseudomonadota</taxon>
        <taxon>Gammaproteobacteria</taxon>
        <taxon>Vibrionales</taxon>
        <taxon>Vibrionaceae</taxon>
        <taxon>Photobacterium</taxon>
    </lineage>
</organism>
<dbReference type="Proteomes" id="UP000003789">
    <property type="component" value="Unassembled WGS sequence"/>
</dbReference>
<reference evidence="1 2" key="1">
    <citation type="submission" date="2006-03" db="EMBL/GenBank/DDBJ databases">
        <authorList>
            <person name="Bartlett D.H."/>
            <person name="Valle G."/>
            <person name="Lauro F.M."/>
            <person name="Vezzi A."/>
            <person name="Simonato F."/>
            <person name="Eloe E."/>
            <person name="Vitulo N."/>
            <person name="Stratton T.K."/>
            <person name="D'angelo M."/>
            <person name="Ferriera S."/>
            <person name="Johnson J."/>
            <person name="Kravitz S."/>
            <person name="Beeson K."/>
            <person name="Sutton G."/>
            <person name="Rogers Y."/>
            <person name="Friedman R."/>
            <person name="Frazier M."/>
            <person name="Venter J.C."/>
        </authorList>
    </citation>
    <scope>NUCLEOTIDE SEQUENCE [LARGE SCALE GENOMIC DNA]</scope>
    <source>
        <strain evidence="1 2">3TCK</strain>
    </source>
</reference>
<accession>Q1YW38</accession>
<evidence type="ECO:0000313" key="2">
    <source>
        <dbReference type="Proteomes" id="UP000003789"/>
    </source>
</evidence>
<dbReference type="AlphaFoldDB" id="Q1YW38"/>
<gene>
    <name evidence="1" type="ORF">P3TCK_17422</name>
</gene>
<dbReference type="EMBL" id="AAPH01000057">
    <property type="protein sequence ID" value="EAS40473.1"/>
    <property type="molecule type" value="Genomic_DNA"/>
</dbReference>
<protein>
    <submittedName>
        <fullName evidence="1">Uncharacterized protein</fullName>
    </submittedName>
</protein>
<proteinExistence type="predicted"/>
<evidence type="ECO:0000313" key="1">
    <source>
        <dbReference type="EMBL" id="EAS40473.1"/>
    </source>
</evidence>
<comment type="caution">
    <text evidence="1">The sequence shown here is derived from an EMBL/GenBank/DDBJ whole genome shotgun (WGS) entry which is preliminary data.</text>
</comment>
<sequence length="34" mass="3883">MNQILSFPEWISTPVGSFFIDPTLTFGDKRLSTH</sequence>
<name>Q1YW38_9GAMM</name>
<dbReference type="HOGENOM" id="CLU_3375170_0_0_6"/>